<dbReference type="InterPro" id="IPR036047">
    <property type="entry name" value="F-box-like_dom_sf"/>
</dbReference>
<feature type="compositionally biased region" description="Basic and acidic residues" evidence="1">
    <location>
        <begin position="18"/>
        <end position="32"/>
    </location>
</feature>
<evidence type="ECO:0000256" key="1">
    <source>
        <dbReference type="SAM" id="MobiDB-lite"/>
    </source>
</evidence>
<name>A0ABR4KIJ0_9EURO</name>
<organism evidence="2 3">
    <name type="scientific">Aspergillus pseudoustus</name>
    <dbReference type="NCBI Taxonomy" id="1810923"/>
    <lineage>
        <taxon>Eukaryota</taxon>
        <taxon>Fungi</taxon>
        <taxon>Dikarya</taxon>
        <taxon>Ascomycota</taxon>
        <taxon>Pezizomycotina</taxon>
        <taxon>Eurotiomycetes</taxon>
        <taxon>Eurotiomycetidae</taxon>
        <taxon>Eurotiales</taxon>
        <taxon>Aspergillaceae</taxon>
        <taxon>Aspergillus</taxon>
        <taxon>Aspergillus subgen. Nidulantes</taxon>
    </lineage>
</organism>
<protein>
    <recommendedName>
        <fullName evidence="4">F-box domain-containing protein</fullName>
    </recommendedName>
</protein>
<dbReference type="CDD" id="cd09917">
    <property type="entry name" value="F-box_SF"/>
    <property type="match status" value="1"/>
</dbReference>
<comment type="caution">
    <text evidence="2">The sequence shown here is derived from an EMBL/GenBank/DDBJ whole genome shotgun (WGS) entry which is preliminary data.</text>
</comment>
<dbReference type="Proteomes" id="UP001610446">
    <property type="component" value="Unassembled WGS sequence"/>
</dbReference>
<feature type="region of interest" description="Disordered" evidence="1">
    <location>
        <begin position="13"/>
        <end position="32"/>
    </location>
</feature>
<evidence type="ECO:0008006" key="4">
    <source>
        <dbReference type="Google" id="ProtNLM"/>
    </source>
</evidence>
<dbReference type="EMBL" id="JBFXLU010000026">
    <property type="protein sequence ID" value="KAL2852096.1"/>
    <property type="molecule type" value="Genomic_DNA"/>
</dbReference>
<proteinExistence type="predicted"/>
<sequence length="153" mass="17543">MANCCSFAIPLRRKRKRSQSETDEGRPAPSPEVRKDPFRNLCWDCGSIVLSYLDVRDLAQCERVDKGWRRFIHEWMGAVGLYQHFLDHVRSDLKTMQNAEDRAPVFKEHALNDAVHSKWTSEVALPACANTISRTAVHSRHEETLQHGSSGKR</sequence>
<dbReference type="Gene3D" id="1.20.1280.50">
    <property type="match status" value="1"/>
</dbReference>
<evidence type="ECO:0000313" key="2">
    <source>
        <dbReference type="EMBL" id="KAL2852096.1"/>
    </source>
</evidence>
<gene>
    <name evidence="2" type="ORF">BJY01DRAFT_244708</name>
</gene>
<reference evidence="2 3" key="1">
    <citation type="submission" date="2024-07" db="EMBL/GenBank/DDBJ databases">
        <title>Section-level genome sequencing and comparative genomics of Aspergillus sections Usti and Cavernicolus.</title>
        <authorList>
            <consortium name="Lawrence Berkeley National Laboratory"/>
            <person name="Nybo J.L."/>
            <person name="Vesth T.C."/>
            <person name="Theobald S."/>
            <person name="Frisvad J.C."/>
            <person name="Larsen T.O."/>
            <person name="Kjaerboelling I."/>
            <person name="Rothschild-Mancinelli K."/>
            <person name="Lyhne E.K."/>
            <person name="Kogle M.E."/>
            <person name="Barry K."/>
            <person name="Clum A."/>
            <person name="Na H."/>
            <person name="Ledsgaard L."/>
            <person name="Lin J."/>
            <person name="Lipzen A."/>
            <person name="Kuo A."/>
            <person name="Riley R."/>
            <person name="Mondo S."/>
            <person name="Labutti K."/>
            <person name="Haridas S."/>
            <person name="Pangalinan J."/>
            <person name="Salamov A.A."/>
            <person name="Simmons B.A."/>
            <person name="Magnuson J.K."/>
            <person name="Chen J."/>
            <person name="Drula E."/>
            <person name="Henrissat B."/>
            <person name="Wiebenga A."/>
            <person name="Lubbers R.J."/>
            <person name="Gomes A.C."/>
            <person name="Makela M.R."/>
            <person name="Stajich J."/>
            <person name="Grigoriev I.V."/>
            <person name="Mortensen U.H."/>
            <person name="De Vries R.P."/>
            <person name="Baker S.E."/>
            <person name="Andersen M.R."/>
        </authorList>
    </citation>
    <scope>NUCLEOTIDE SEQUENCE [LARGE SCALE GENOMIC DNA]</scope>
    <source>
        <strain evidence="2 3">CBS 123904</strain>
    </source>
</reference>
<dbReference type="SUPFAM" id="SSF81383">
    <property type="entry name" value="F-box domain"/>
    <property type="match status" value="1"/>
</dbReference>
<evidence type="ECO:0000313" key="3">
    <source>
        <dbReference type="Proteomes" id="UP001610446"/>
    </source>
</evidence>
<keyword evidence="3" id="KW-1185">Reference proteome</keyword>
<accession>A0ABR4KIJ0</accession>